<evidence type="ECO:0000313" key="2">
    <source>
        <dbReference type="Proteomes" id="UP000661918"/>
    </source>
</evidence>
<gene>
    <name evidence="1" type="ORF">GCM10010841_30690</name>
</gene>
<sequence length="227" mass="23775">MLAPDLNDLTEYFAPLSTLQREESGALTLLTPGVNVLGLNATYLPAGEVDLRPALAWHEAQGQPPLLAAAQLPAGVSEVDAVLVGTWQDRKTDSQEGAPVVVEQISRLHLGAWAGVLCAAHGTPGWAAALARHLAGRLEHDRTYTLLTAYRDGQAVGALLWQARGTGGAAHLWGALDGEAARPLLNTAAKLGTALRVSVPRSWAADLGESVTANGWVGYGLDSAEPR</sequence>
<dbReference type="EMBL" id="BMOM01000042">
    <property type="protein sequence ID" value="GGM20574.1"/>
    <property type="molecule type" value="Genomic_DNA"/>
</dbReference>
<proteinExistence type="predicted"/>
<evidence type="ECO:0008006" key="3">
    <source>
        <dbReference type="Google" id="ProtNLM"/>
    </source>
</evidence>
<name>A0ABQ2H040_9DEIO</name>
<dbReference type="Proteomes" id="UP000661918">
    <property type="component" value="Unassembled WGS sequence"/>
</dbReference>
<keyword evidence="2" id="KW-1185">Reference proteome</keyword>
<comment type="caution">
    <text evidence="1">The sequence shown here is derived from an EMBL/GenBank/DDBJ whole genome shotgun (WGS) entry which is preliminary data.</text>
</comment>
<organism evidence="1 2">
    <name type="scientific">Deinococcus aerophilus</name>
    <dbReference type="NCBI Taxonomy" id="522488"/>
    <lineage>
        <taxon>Bacteria</taxon>
        <taxon>Thermotogati</taxon>
        <taxon>Deinococcota</taxon>
        <taxon>Deinococci</taxon>
        <taxon>Deinococcales</taxon>
        <taxon>Deinococcaceae</taxon>
        <taxon>Deinococcus</taxon>
    </lineage>
</organism>
<reference evidence="2" key="1">
    <citation type="journal article" date="2019" name="Int. J. Syst. Evol. Microbiol.">
        <title>The Global Catalogue of Microorganisms (GCM) 10K type strain sequencing project: providing services to taxonomists for standard genome sequencing and annotation.</title>
        <authorList>
            <consortium name="The Broad Institute Genomics Platform"/>
            <consortium name="The Broad Institute Genome Sequencing Center for Infectious Disease"/>
            <person name="Wu L."/>
            <person name="Ma J."/>
        </authorList>
    </citation>
    <scope>NUCLEOTIDE SEQUENCE [LARGE SCALE GENOMIC DNA]</scope>
    <source>
        <strain evidence="2">JCM 15443</strain>
    </source>
</reference>
<accession>A0ABQ2H040</accession>
<evidence type="ECO:0000313" key="1">
    <source>
        <dbReference type="EMBL" id="GGM20574.1"/>
    </source>
</evidence>
<dbReference type="RefSeq" id="WP_188905229.1">
    <property type="nucleotide sequence ID" value="NZ_BMOM01000042.1"/>
</dbReference>
<protein>
    <recommendedName>
        <fullName evidence="3">GNAT family N-acetyltransferase</fullName>
    </recommendedName>
</protein>